<dbReference type="PANTHER" id="PTHR33416">
    <property type="entry name" value="NUCLEAR PORE COMPLEX PROTEIN NUP1"/>
    <property type="match status" value="1"/>
</dbReference>
<dbReference type="GO" id="GO:0071763">
    <property type="term" value="P:nuclear membrane organization"/>
    <property type="evidence" value="ECO:0007669"/>
    <property type="project" value="TreeGrafter"/>
</dbReference>
<evidence type="ECO:0000313" key="3">
    <source>
        <dbReference type="EMBL" id="WOG81312.1"/>
    </source>
</evidence>
<dbReference type="OMA" id="RESMDVP"/>
<reference evidence="2" key="1">
    <citation type="journal article" date="2016" name="Nat. Genet.">
        <title>A high-quality carrot genome assembly provides new insights into carotenoid accumulation and asterid genome evolution.</title>
        <authorList>
            <person name="Iorizzo M."/>
            <person name="Ellison S."/>
            <person name="Senalik D."/>
            <person name="Zeng P."/>
            <person name="Satapoomin P."/>
            <person name="Huang J."/>
            <person name="Bowman M."/>
            <person name="Iovene M."/>
            <person name="Sanseverino W."/>
            <person name="Cavagnaro P."/>
            <person name="Yildiz M."/>
            <person name="Macko-Podgorni A."/>
            <person name="Moranska E."/>
            <person name="Grzebelus E."/>
            <person name="Grzebelus D."/>
            <person name="Ashrafi H."/>
            <person name="Zheng Z."/>
            <person name="Cheng S."/>
            <person name="Spooner D."/>
            <person name="Van Deynze A."/>
            <person name="Simon P."/>
        </authorList>
    </citation>
    <scope>NUCLEOTIDE SEQUENCE [LARGE SCALE GENOMIC DNA]</scope>
    <source>
        <tissue evidence="2">Leaf</tissue>
    </source>
</reference>
<proteinExistence type="predicted"/>
<dbReference type="Proteomes" id="UP000077755">
    <property type="component" value="Chromosome 1"/>
</dbReference>
<organism evidence="2">
    <name type="scientific">Daucus carota subsp. sativus</name>
    <name type="common">Carrot</name>
    <dbReference type="NCBI Taxonomy" id="79200"/>
    <lineage>
        <taxon>Eukaryota</taxon>
        <taxon>Viridiplantae</taxon>
        <taxon>Streptophyta</taxon>
        <taxon>Embryophyta</taxon>
        <taxon>Tracheophyta</taxon>
        <taxon>Spermatophyta</taxon>
        <taxon>Magnoliopsida</taxon>
        <taxon>eudicotyledons</taxon>
        <taxon>Gunneridae</taxon>
        <taxon>Pentapetalae</taxon>
        <taxon>asterids</taxon>
        <taxon>campanulids</taxon>
        <taxon>Apiales</taxon>
        <taxon>Apiaceae</taxon>
        <taxon>Apioideae</taxon>
        <taxon>Scandiceae</taxon>
        <taxon>Daucinae</taxon>
        <taxon>Daucus</taxon>
        <taxon>Daucus sect. Daucus</taxon>
    </lineage>
</organism>
<dbReference type="GO" id="GO:0005635">
    <property type="term" value="C:nuclear envelope"/>
    <property type="evidence" value="ECO:0007669"/>
    <property type="project" value="TreeGrafter"/>
</dbReference>
<dbReference type="AlphaFoldDB" id="A0A166FNU1"/>
<evidence type="ECO:0000256" key="1">
    <source>
        <dbReference type="SAM" id="MobiDB-lite"/>
    </source>
</evidence>
<dbReference type="EMBL" id="LNRQ01000001">
    <property type="protein sequence ID" value="KZN07999.1"/>
    <property type="molecule type" value="Genomic_DNA"/>
</dbReference>
<gene>
    <name evidence="2" type="ORF">DCAR_000668</name>
    <name evidence="3" type="ORF">DCAR_0100458</name>
</gene>
<dbReference type="Gramene" id="KZN07999">
    <property type="protein sequence ID" value="KZN07999"/>
    <property type="gene ID" value="DCAR_000668"/>
</dbReference>
<feature type="compositionally biased region" description="Polar residues" evidence="1">
    <location>
        <begin position="390"/>
        <end position="410"/>
    </location>
</feature>
<feature type="region of interest" description="Disordered" evidence="1">
    <location>
        <begin position="390"/>
        <end position="413"/>
    </location>
</feature>
<accession>A0A166FNU1</accession>
<keyword evidence="4" id="KW-1185">Reference proteome</keyword>
<protein>
    <submittedName>
        <fullName evidence="2">Uncharacterized protein</fullName>
    </submittedName>
</protein>
<reference evidence="3" key="2">
    <citation type="submission" date="2022-03" db="EMBL/GenBank/DDBJ databases">
        <title>Draft title - Genomic analysis of global carrot germplasm unveils the trajectory of domestication and the origin of high carotenoid orange carrot.</title>
        <authorList>
            <person name="Iorizzo M."/>
            <person name="Ellison S."/>
            <person name="Senalik D."/>
            <person name="Macko-Podgorni A."/>
            <person name="Grzebelus D."/>
            <person name="Bostan H."/>
            <person name="Rolling W."/>
            <person name="Curaba J."/>
            <person name="Simon P."/>
        </authorList>
    </citation>
    <scope>NUCLEOTIDE SEQUENCE</scope>
    <source>
        <tissue evidence="3">Leaf</tissue>
    </source>
</reference>
<evidence type="ECO:0000313" key="2">
    <source>
        <dbReference type="EMBL" id="KZN07999.1"/>
    </source>
</evidence>
<sequence length="527" mass="57996">MNTTSRAKITGAGDKSGGNIAKRRRHNTLKTPYDRPPPQSPENFGIKQLSSDFFADTSRMIAKGAIKFLTFMTDTDHISSSSETEDDDDVVSCDDDVYAPFEVSKWIENDSTSTEMVRMSPKWVIGKLLLQETFSKLPRTIYLNMPIPVPITYFIKAYHTASLMLTDPLLKSFTFESLTRKESDKLIEIINSRVVDCFPMGEGQDAGLIEMPRGKCGTDDRCGTAVMQDKHWLNKKACPPCASPSLRPSGLRTPSPMATDHYKDEALSTLSCTSFPSTQERGTHSARSWNIQDEVRKVRFKAAEDILHAFPSKKIGLSINSEQKTFQNSIVPGGGSTVDKMQLSKSLPDKEDVDASVKLLSGPSTIHDSKDSFDFGLKQDGMQAEHLFTNPSTSVSEPNQHLTVEGASTSDSHHSMNLEHLVEQHNENDTNSEDGISRRFDVANSGAPVANSLASLRSSLRLRLSAGTEHDPKQTNSKLSTYLRRRKIHSTAEGSQSQDLQNSAYKGAMKISTAVGVPCPNACHGIT</sequence>
<evidence type="ECO:0000313" key="4">
    <source>
        <dbReference type="Proteomes" id="UP000077755"/>
    </source>
</evidence>
<feature type="region of interest" description="Disordered" evidence="1">
    <location>
        <begin position="1"/>
        <end position="44"/>
    </location>
</feature>
<dbReference type="PANTHER" id="PTHR33416:SF17">
    <property type="entry name" value="PROTEIN KAKU4"/>
    <property type="match status" value="1"/>
</dbReference>
<dbReference type="EMBL" id="CP093343">
    <property type="protein sequence ID" value="WOG81312.1"/>
    <property type="molecule type" value="Genomic_DNA"/>
</dbReference>
<name>A0A166FNU1_DAUCS</name>